<dbReference type="InterPro" id="IPR019309">
    <property type="entry name" value="WASHC3"/>
</dbReference>
<feature type="compositionally biased region" description="Basic and acidic residues" evidence="5">
    <location>
        <begin position="724"/>
        <end position="740"/>
    </location>
</feature>
<feature type="compositionally biased region" description="Basic and acidic residues" evidence="5">
    <location>
        <begin position="2113"/>
        <end position="2126"/>
    </location>
</feature>
<dbReference type="SUPFAM" id="SSF48403">
    <property type="entry name" value="Ankyrin repeat"/>
    <property type="match status" value="2"/>
</dbReference>
<dbReference type="InterPro" id="IPR002110">
    <property type="entry name" value="Ankyrin_rpt"/>
</dbReference>
<evidence type="ECO:0000313" key="9">
    <source>
        <dbReference type="Proteomes" id="UP001530293"/>
    </source>
</evidence>
<sequence>MGTTILAVRYNGGVVAGADTRTSVSGYVSNRYAAKLTFVLERDVDNFVVTTPLSSLSSSLSKEVESVAATTTKNNYDASTCVICRSGSAADTQKLASLIRSELVSRQIIYRIRGTVTHVAALLRTLLLHENNSNMSASLICAGYDHELGRGVIYTVGAGGIVLEEKLWAAGGSGSSYILGHLDSWYNNNVGSSKSVIGDVDRNIPDDELMLPLQSEEEAIEFVSNAIQLAMERDGSSGGFIRMYVIDRFGKRFVSKMMSHTATREAVGIEDSGRSASLLRNFAPAVLLWGGEESGSLYKVPFHTFGTAKRRFLRLKPFESDDGGSISASWVDVALVDDSTEDFANHKQHCIVKASSPLAFTWNDPKLSSAPSSPLKKLAAAATSRDSNNSNDRELLLEDIIQFIGGKRTAAFRAYIAKNGTWSIPHESQCFSLVTVQRTFDFFVRKNDAGGNTDMRGGEDDTMLATAWKDSIQMLLDNVRRWERNGLVVPQQQQRMMAFPMTRPQWNPNSHRGAVFEAAKCRDIGTLRWYFENGCPVDFMDAASGDTVLIIACRLGHLDVAQLALLQYHAKNDPHPDFGQSVKLLLESGADVSAETASGQSVYGLASKQRNDKILALLDEYDDLSDEDSCYSQSDGEKHIFHSWKQCAISPTNPKYTPFYTGGLVSPEKLTPPHPNAKNGIASFARKAPLHSAFAISPIVGTNFQVPYDGPYPHITQQAHHSIFESPHRGSEDRSSDHYPSDGGQFNHGNEKWIIYFADDGYPYFYNINRNWSTWNDPRTLSEPKADIPRETLLLHMHPNGTRIASDESRQSTPIPPFTHILTPNATRTPSSPAVPLNLITKIAAENPVHASEGPCATVVGELISTIITSTAQFGDPLPSSEKLEEADLKNEPREQINSRDEGAGDETAIEISKPIAFRSPSSSINIIRKNDEVSMGTTILAVRYNGGVVAGADTRTSVSGYVSNRYAAKLTFVLERDVDNFVVTTPLSSLSSSLSKEVESVAATTTKNNYDASTCVICRSGSAADTQKLASLIRSELVSRQLIYRIRGTVTHVAALLRTLLLHENNSNMSASLICAGYDHELGRGVIYTVGAGGIVLEEKLWAAGGSGSSYILGHLDSWYNNNVGSSKSVIGDVDRNIPDDELMLPLQSEEEAIEFVSNAIQLAMERDGSSGGFIRMYVIDRFGKRFVSKMMSHTATREAVGIEDSGRSASLLRNFAPADDLMENEMTPTTPPLLVPRLLWGGEESGSLYKVPFHTFGTAKRRFLRLKPFESDDGGSISASWVDVALVDDSTEDFANHKQHCIVKASSPLAFTWNDPKLSSAPSSPLKKLAAAATSRDSNNSNDRELLLEDIIQFIGGKRTAAFRAYIAKNGTWSIPHESQCFSLVTVQRTFDFFVRKNDAGGNTDMRGGEDDTMLATAWKDSIQMLLDNVRRWERNGLVVPQQQQRMMAFPMTRPQWNPNSHRGAVFEAAKCRDIGTLRWYFENGCPVDFMDAASGDTVLIIACRLGHLDVAQLALLQYHAKNDPHPDFGQSGHASCLALALDSGADEYLEVLSHDGFTPLHFAVRSNKTECVKLLLESGADVSAETASGQSVYGLASKQRNDKILALLDEYDDLSDEDSCYSQSDGEKHIFHSWKQCAISPTNPKYTPFYTGGLVSPEKLTPPHPNAKNGIASFARKAPLHSAFAISPIVGTNFQVPYDGPYPHITQQAHHSIFESPHRGSEDRSSDHYPSDGGQFNHGNEKWIIYFADDGYPYFYNINRNWSTWNDPRTLSEPKADIPRETLLLHMHPNGTRIASDESRQSMPIPPFTHILTPNATRTPTSPAVPLNLITKIAAENPVHASEGPCATVVGELISTIITSTAQFGDPLPSSEKLEEADLKNEPREQINSRDEGAGDETAIEISKPIAFRSPSMSSNSIIITEEGADLRKEVSTAPKKIVLDQMESLSMGADVNLGELSRRVASSVLTTALESNVGDLKDSGITVDALKITDPNSALLSQVKSRSARVGGVVQASQSLAISTERTANDLMDSGTDPKGMLLAPIHVVEASQSSAITQVASNDLKDSGSAIDVLKDADPKLELLTQIKSRSARGGRVVEASQSSPITEEASNDLKDSGSSKDADPKGMLLAQIKLGSVRGGRVVEALQLSPITEVAANDQKDSGSAIDVLNDADPKSMLLAQIKLRSARGGRFVEDAQSSAITEEVANDLKNSTMGDLNDADPKGMLLAQIKSRSASVDGIVQASQSTEEAAITKNVLFAQIKSRSLGTDLSRPATVPNDENSADSKGMLLAHIKSRSKGMHEADHAEQSSEQQSKLSINEASMPSFQTAIDSCSAEKEQLTEDPALAKYIKMKAVGIPMEAILHKMIQDGVEAEKVNRFRSSDATARTADLRSKVNETAPAMRSPKRQAKEQLKDTLMQDEDLKKFMRMASVGVPAQAVLQKMKQEGVDKSKTDLFSEFHGLTSSVNALPPPLMKRQSSSDQTPKSIETSSPKTRSKDQLKITLTQDETVKKFMRMASVGVPAQAVAQKMHQEGVDQTKIDLFNEFHGFTCGNNNSSLPLLQKGHAPASKIDKYVNITKEDLAKDDIFSKYLKMKDVGVPTAAVTSKMSQDGIDNEKIHMFSVVFGLKISSSSLSPKLSPKKLSPKLPMLRERRRASKALQKIHWTAVAEEKLQNSLWASESIEIDDTEIERFESLFSASPTEKCGVGQKASITRKNSINKKSSSVIDPKRANNIAIALAQFRAFPTFDDLCQAVASLDRANLNIEQLANLQLLLPTPEESNMLKGFDRQSDDLGRAELFFISVMKVPRFSQKLAAFKFSLQYDEQVHSLTSSLHLLAKACSEVVESKKLAGILRRLLALGNLMNESCGKPHARGITLDSLIKTAIKKGSDGKTTVIDLLVTTAMSNNLDIVDFWSDMPTVREAMRFDLDDFRLVLREIQNGAQSVDRTIGAEKTQVASQVGCSSEQFLTSLIPFLERAKGELDKVKTLFSSVEEKVQLLCSFFAEESKTCKVRKLFHIIAIANDFLNATLVVVLLLSSEGKYNIWGID</sequence>
<dbReference type="GO" id="GO:0008233">
    <property type="term" value="F:peptidase activity"/>
    <property type="evidence" value="ECO:0007669"/>
    <property type="project" value="UniProtKB-KW"/>
</dbReference>
<keyword evidence="9" id="KW-1185">Reference proteome</keyword>
<dbReference type="Gene3D" id="3.60.20.10">
    <property type="entry name" value="Glutamine Phosphoribosylpyrophosphate, subunit 1, domain 1"/>
    <property type="match status" value="2"/>
</dbReference>
<feature type="region of interest" description="Disordered" evidence="5">
    <location>
        <begin position="1868"/>
        <end position="1897"/>
    </location>
</feature>
<dbReference type="InterPro" id="IPR036770">
    <property type="entry name" value="Ankyrin_rpt-contain_sf"/>
</dbReference>
<dbReference type="PROSITE" id="PS51444">
    <property type="entry name" value="FH2"/>
    <property type="match status" value="1"/>
</dbReference>
<dbReference type="SMART" id="SM00248">
    <property type="entry name" value="ANK"/>
    <property type="match status" value="3"/>
</dbReference>
<evidence type="ECO:0000256" key="3">
    <source>
        <dbReference type="ARBA" id="ARBA00022801"/>
    </source>
</evidence>
<feature type="region of interest" description="Disordered" evidence="5">
    <location>
        <begin position="875"/>
        <end position="904"/>
    </location>
</feature>
<feature type="region of interest" description="Disordered" evidence="5">
    <location>
        <begin position="2095"/>
        <end position="2126"/>
    </location>
</feature>
<evidence type="ECO:0000256" key="2">
    <source>
        <dbReference type="ARBA" id="ARBA00022670"/>
    </source>
</evidence>
<dbReference type="Pfam" id="PF12796">
    <property type="entry name" value="Ank_2"/>
    <property type="match status" value="1"/>
</dbReference>
<evidence type="ECO:0000256" key="1">
    <source>
        <dbReference type="ARBA" id="ARBA00022490"/>
    </source>
</evidence>
<dbReference type="CDD" id="cd00201">
    <property type="entry name" value="WW"/>
    <property type="match status" value="2"/>
</dbReference>
<keyword evidence="2" id="KW-0645">Protease</keyword>
<dbReference type="Gene3D" id="1.20.58.2220">
    <property type="entry name" value="Formin, FH2 domain"/>
    <property type="match status" value="1"/>
</dbReference>
<dbReference type="InterPro" id="IPR023333">
    <property type="entry name" value="Proteasome_suB-type"/>
</dbReference>
<feature type="domain" description="FH2" evidence="7">
    <location>
        <begin position="2652"/>
        <end position="3051"/>
    </location>
</feature>
<evidence type="ECO:0000259" key="6">
    <source>
        <dbReference type="PROSITE" id="PS50020"/>
    </source>
</evidence>
<evidence type="ECO:0000256" key="5">
    <source>
        <dbReference type="SAM" id="MobiDB-lite"/>
    </source>
</evidence>
<comment type="caution">
    <text evidence="8">The sequence shown here is derived from an EMBL/GenBank/DDBJ whole genome shotgun (WGS) entry which is preliminary data.</text>
</comment>
<feature type="domain" description="WW" evidence="6">
    <location>
        <begin position="1746"/>
        <end position="1773"/>
    </location>
</feature>
<reference evidence="8 9" key="1">
    <citation type="submission" date="2024-10" db="EMBL/GenBank/DDBJ databases">
        <title>Updated reference genomes for cyclostephanoid diatoms.</title>
        <authorList>
            <person name="Roberts W.R."/>
            <person name="Alverson A.J."/>
        </authorList>
    </citation>
    <scope>NUCLEOTIDE SEQUENCE [LARGE SCALE GENOMIC DNA]</scope>
    <source>
        <strain evidence="8 9">AJA232-27</strain>
    </source>
</reference>
<dbReference type="SUPFAM" id="SSF51045">
    <property type="entry name" value="WW domain"/>
    <property type="match status" value="2"/>
</dbReference>
<dbReference type="Pfam" id="PF10152">
    <property type="entry name" value="CCDC53"/>
    <property type="match status" value="4"/>
</dbReference>
<keyword evidence="1" id="KW-0963">Cytoplasm</keyword>
<dbReference type="PANTHER" id="PTHR32194">
    <property type="entry name" value="METALLOPROTEASE TLDD"/>
    <property type="match status" value="1"/>
</dbReference>
<keyword evidence="4" id="KW-0040">ANK repeat</keyword>
<dbReference type="InterPro" id="IPR036020">
    <property type="entry name" value="WW_dom_sf"/>
</dbReference>
<feature type="region of interest" description="Disordered" evidence="5">
    <location>
        <begin position="2297"/>
        <end position="2319"/>
    </location>
</feature>
<evidence type="ECO:0008006" key="10">
    <source>
        <dbReference type="Google" id="ProtNLM"/>
    </source>
</evidence>
<dbReference type="PROSITE" id="PS50088">
    <property type="entry name" value="ANK_REPEAT"/>
    <property type="match status" value="1"/>
</dbReference>
<dbReference type="InterPro" id="IPR001353">
    <property type="entry name" value="Proteasome_sua/b"/>
</dbReference>
<feature type="region of interest" description="Disordered" evidence="5">
    <location>
        <begin position="2468"/>
        <end position="2500"/>
    </location>
</feature>
<dbReference type="GO" id="GO:0000502">
    <property type="term" value="C:proteasome complex"/>
    <property type="evidence" value="ECO:0007669"/>
    <property type="project" value="UniProtKB-ARBA"/>
</dbReference>
<dbReference type="Pfam" id="PF02181">
    <property type="entry name" value="FH2"/>
    <property type="match status" value="1"/>
</dbReference>
<dbReference type="InterPro" id="IPR015425">
    <property type="entry name" value="FH2_Formin"/>
</dbReference>
<name>A0ABD3N2Z8_9STRA</name>
<dbReference type="Gene3D" id="1.25.40.20">
    <property type="entry name" value="Ankyrin repeat-containing domain"/>
    <property type="match status" value="2"/>
</dbReference>
<feature type="repeat" description="ANK" evidence="4">
    <location>
        <begin position="1558"/>
        <end position="1590"/>
    </location>
</feature>
<dbReference type="SUPFAM" id="SSF101447">
    <property type="entry name" value="Formin homology 2 domain (FH2 domain)"/>
    <property type="match status" value="1"/>
</dbReference>
<protein>
    <recommendedName>
        <fullName evidence="10">Proteasome endopeptidase complex</fullName>
    </recommendedName>
</protein>
<feature type="region of interest" description="Disordered" evidence="5">
    <location>
        <begin position="724"/>
        <end position="744"/>
    </location>
</feature>
<feature type="compositionally biased region" description="Basic and acidic residues" evidence="5">
    <location>
        <begin position="882"/>
        <end position="903"/>
    </location>
</feature>
<evidence type="ECO:0000313" key="8">
    <source>
        <dbReference type="EMBL" id="KAL3769436.1"/>
    </source>
</evidence>
<feature type="domain" description="WW" evidence="6">
    <location>
        <begin position="753"/>
        <end position="780"/>
    </location>
</feature>
<dbReference type="PROSITE" id="PS50297">
    <property type="entry name" value="ANK_REP_REGION"/>
    <property type="match status" value="1"/>
</dbReference>
<dbReference type="SMART" id="SM00498">
    <property type="entry name" value="FH2"/>
    <property type="match status" value="1"/>
</dbReference>
<dbReference type="SUPFAM" id="SSF56235">
    <property type="entry name" value="N-terminal nucleophile aminohydrolases (Ntn hydrolases)"/>
    <property type="match status" value="2"/>
</dbReference>
<dbReference type="PANTHER" id="PTHR32194:SF0">
    <property type="entry name" value="ATP-DEPENDENT PROTEASE SUBUNIT HSLV"/>
    <property type="match status" value="1"/>
</dbReference>
<dbReference type="PROSITE" id="PS01159">
    <property type="entry name" value="WW_DOMAIN_1"/>
    <property type="match status" value="2"/>
</dbReference>
<proteinExistence type="predicted"/>
<dbReference type="SMART" id="SM00456">
    <property type="entry name" value="WW"/>
    <property type="match status" value="2"/>
</dbReference>
<evidence type="ECO:0000256" key="4">
    <source>
        <dbReference type="PROSITE-ProRule" id="PRU00023"/>
    </source>
</evidence>
<organism evidence="8 9">
    <name type="scientific">Discostella pseudostelligera</name>
    <dbReference type="NCBI Taxonomy" id="259834"/>
    <lineage>
        <taxon>Eukaryota</taxon>
        <taxon>Sar</taxon>
        <taxon>Stramenopiles</taxon>
        <taxon>Ochrophyta</taxon>
        <taxon>Bacillariophyta</taxon>
        <taxon>Coscinodiscophyceae</taxon>
        <taxon>Thalassiosirophycidae</taxon>
        <taxon>Stephanodiscales</taxon>
        <taxon>Stephanodiscaceae</taxon>
        <taxon>Discostella</taxon>
    </lineage>
</organism>
<dbReference type="PROSITE" id="PS50020">
    <property type="entry name" value="WW_DOMAIN_2"/>
    <property type="match status" value="2"/>
</dbReference>
<feature type="compositionally biased region" description="Basic and acidic residues" evidence="5">
    <location>
        <begin position="1717"/>
        <end position="1733"/>
    </location>
</feature>
<feature type="compositionally biased region" description="Basic and acidic residues" evidence="5">
    <location>
        <begin position="2301"/>
        <end position="2310"/>
    </location>
</feature>
<feature type="region of interest" description="Disordered" evidence="5">
    <location>
        <begin position="1717"/>
        <end position="1737"/>
    </location>
</feature>
<accession>A0ABD3N2Z8</accession>
<dbReference type="InterPro" id="IPR042201">
    <property type="entry name" value="FH2_Formin_sf"/>
</dbReference>
<dbReference type="InterPro" id="IPR029055">
    <property type="entry name" value="Ntn_hydrolases_N"/>
</dbReference>
<dbReference type="InterPro" id="IPR001202">
    <property type="entry name" value="WW_dom"/>
</dbReference>
<keyword evidence="3" id="KW-0378">Hydrolase</keyword>
<gene>
    <name evidence="8" type="ORF">ACHAWU_008845</name>
</gene>
<dbReference type="Pfam" id="PF00227">
    <property type="entry name" value="Proteasome"/>
    <property type="match status" value="2"/>
</dbReference>
<feature type="compositionally biased region" description="Polar residues" evidence="5">
    <location>
        <begin position="2478"/>
        <end position="2495"/>
    </location>
</feature>
<dbReference type="GO" id="GO:0006508">
    <property type="term" value="P:proteolysis"/>
    <property type="evidence" value="ECO:0007669"/>
    <property type="project" value="UniProtKB-KW"/>
</dbReference>
<dbReference type="EMBL" id="JALLBG020000055">
    <property type="protein sequence ID" value="KAL3769436.1"/>
    <property type="molecule type" value="Genomic_DNA"/>
</dbReference>
<feature type="compositionally biased region" description="Basic and acidic residues" evidence="5">
    <location>
        <begin position="1875"/>
        <end position="1896"/>
    </location>
</feature>
<evidence type="ECO:0000259" key="7">
    <source>
        <dbReference type="PROSITE" id="PS51444"/>
    </source>
</evidence>
<dbReference type="Proteomes" id="UP001530293">
    <property type="component" value="Unassembled WGS sequence"/>
</dbReference>